<evidence type="ECO:0000259" key="8">
    <source>
        <dbReference type="Pfam" id="PF00881"/>
    </source>
</evidence>
<dbReference type="GO" id="GO:0046857">
    <property type="term" value="F:oxidoreductase activity, acting on other nitrogenous compounds as donors, with NAD or NADP as acceptor"/>
    <property type="evidence" value="ECO:0007669"/>
    <property type="project" value="TreeGrafter"/>
</dbReference>
<dbReference type="GO" id="GO:0046256">
    <property type="term" value="P:2,4,6-trinitrotoluene catabolic process"/>
    <property type="evidence" value="ECO:0007669"/>
    <property type="project" value="TreeGrafter"/>
</dbReference>
<keyword evidence="5" id="KW-0521">NADP</keyword>
<dbReference type="RefSeq" id="WP_151656479.1">
    <property type="nucleotide sequence ID" value="NZ_WBVP01000025.1"/>
</dbReference>
<dbReference type="CDD" id="cd02149">
    <property type="entry name" value="NfsB-like"/>
    <property type="match status" value="1"/>
</dbReference>
<name>A0A6N6RPH4_9GAMM</name>
<organism evidence="9 10">
    <name type="scientific">Aliivibrio finisterrensis</name>
    <dbReference type="NCBI Taxonomy" id="511998"/>
    <lineage>
        <taxon>Bacteria</taxon>
        <taxon>Pseudomonadati</taxon>
        <taxon>Pseudomonadota</taxon>
        <taxon>Gammaproteobacteria</taxon>
        <taxon>Vibrionales</taxon>
        <taxon>Vibrionaceae</taxon>
        <taxon>Aliivibrio</taxon>
    </lineage>
</organism>
<accession>A0A6N6RPH4</accession>
<dbReference type="InterPro" id="IPR000415">
    <property type="entry name" value="Nitroreductase-like"/>
</dbReference>
<keyword evidence="3" id="KW-0285">Flavoprotein</keyword>
<dbReference type="InterPro" id="IPR050627">
    <property type="entry name" value="Nitroreductase/BluB"/>
</dbReference>
<evidence type="ECO:0000256" key="6">
    <source>
        <dbReference type="ARBA" id="ARBA00023002"/>
    </source>
</evidence>
<dbReference type="GO" id="GO:0005829">
    <property type="term" value="C:cytosol"/>
    <property type="evidence" value="ECO:0007669"/>
    <property type="project" value="TreeGrafter"/>
</dbReference>
<dbReference type="PANTHER" id="PTHR23026:SF125">
    <property type="entry name" value="OXYGEN-INSENSITIVE NAD(P)H NITROREDUCTASE"/>
    <property type="match status" value="1"/>
</dbReference>
<dbReference type="AlphaFoldDB" id="A0A6N6RPH4"/>
<feature type="domain" description="Nitroreductase" evidence="8">
    <location>
        <begin position="10"/>
        <end position="193"/>
    </location>
</feature>
<dbReference type="Pfam" id="PF00881">
    <property type="entry name" value="Nitroreductase"/>
    <property type="match status" value="1"/>
</dbReference>
<proteinExistence type="inferred from homology"/>
<evidence type="ECO:0000256" key="3">
    <source>
        <dbReference type="ARBA" id="ARBA00022630"/>
    </source>
</evidence>
<sequence>MQHEIISDLERRYTTKKYDPSKKVSAGDLAVLLEALRLSASSINSQPWKFVVIASDEAKQRMHDSFANIHQFNQHHIKACSHVILFAHKLSYTRDDYDAVLNKAVADTRITEEQKEAAFGSFKFVELNCDENGQHKAWTKPQTYLALGNALHTLARLHIDSTTMEGVDSQLLSELFTDELGGYECHVALAIGYHHPSEDYNASLPKTRKAFEDVITIL</sequence>
<dbReference type="Gene3D" id="3.40.109.10">
    <property type="entry name" value="NADH Oxidase"/>
    <property type="match status" value="1"/>
</dbReference>
<dbReference type="PANTHER" id="PTHR23026">
    <property type="entry name" value="NADPH NITROREDUCTASE"/>
    <property type="match status" value="1"/>
</dbReference>
<evidence type="ECO:0000256" key="4">
    <source>
        <dbReference type="ARBA" id="ARBA00022643"/>
    </source>
</evidence>
<dbReference type="Proteomes" id="UP000434870">
    <property type="component" value="Unassembled WGS sequence"/>
</dbReference>
<keyword evidence="7" id="KW-0520">NAD</keyword>
<reference evidence="9 10" key="1">
    <citation type="submission" date="2019-09" db="EMBL/GenBank/DDBJ databases">
        <title>Genome of Aliivibrio finisterrensis LMG 23869 (type strain).</title>
        <authorList>
            <person name="Bowman J.P."/>
        </authorList>
    </citation>
    <scope>NUCLEOTIDE SEQUENCE [LARGE SCALE GENOMIC DNA]</scope>
    <source>
        <strain evidence="9 10">LMG 23869</strain>
    </source>
</reference>
<evidence type="ECO:0000256" key="1">
    <source>
        <dbReference type="ARBA" id="ARBA00001917"/>
    </source>
</evidence>
<comment type="similarity">
    <text evidence="2">Belongs to the nitroreductase family.</text>
</comment>
<comment type="caution">
    <text evidence="9">The sequence shown here is derived from an EMBL/GenBank/DDBJ whole genome shotgun (WGS) entry which is preliminary data.</text>
</comment>
<evidence type="ECO:0000313" key="9">
    <source>
        <dbReference type="EMBL" id="KAB2823350.1"/>
    </source>
</evidence>
<dbReference type="InterPro" id="IPR029479">
    <property type="entry name" value="Nitroreductase"/>
</dbReference>
<protein>
    <submittedName>
        <fullName evidence="9">NAD(P)H-dependent oxidoreductase</fullName>
    </submittedName>
</protein>
<dbReference type="SUPFAM" id="SSF55469">
    <property type="entry name" value="FMN-dependent nitroreductase-like"/>
    <property type="match status" value="1"/>
</dbReference>
<keyword evidence="6" id="KW-0560">Oxidoreductase</keyword>
<evidence type="ECO:0000256" key="2">
    <source>
        <dbReference type="ARBA" id="ARBA00007118"/>
    </source>
</evidence>
<evidence type="ECO:0000256" key="7">
    <source>
        <dbReference type="ARBA" id="ARBA00023027"/>
    </source>
</evidence>
<gene>
    <name evidence="9" type="ORF">F8B77_15745</name>
</gene>
<dbReference type="EMBL" id="WBVP01000025">
    <property type="protein sequence ID" value="KAB2823350.1"/>
    <property type="molecule type" value="Genomic_DNA"/>
</dbReference>
<evidence type="ECO:0000256" key="5">
    <source>
        <dbReference type="ARBA" id="ARBA00022857"/>
    </source>
</evidence>
<keyword evidence="4" id="KW-0288">FMN</keyword>
<dbReference type="InterPro" id="IPR033878">
    <property type="entry name" value="NfsB-like"/>
</dbReference>
<comment type="cofactor">
    <cofactor evidence="1">
        <name>FMN</name>
        <dbReference type="ChEBI" id="CHEBI:58210"/>
    </cofactor>
</comment>
<evidence type="ECO:0000313" key="10">
    <source>
        <dbReference type="Proteomes" id="UP000434870"/>
    </source>
</evidence>